<sequence length="74" mass="7848">MLLSRAGVVAEECAAASVVTEEAAARSDEGWSATTMQLGTTEIYDPSHMGSDACCDCCRRDHAIENATTAGKHW</sequence>
<gene>
    <name evidence="1" type="ORF">BHM03_00006261</name>
</gene>
<name>A0A445MBL6_ENSVE</name>
<organism evidence="1">
    <name type="scientific">Ensete ventricosum</name>
    <name type="common">Abyssinian banana</name>
    <name type="synonym">Musa ensete</name>
    <dbReference type="NCBI Taxonomy" id="4639"/>
    <lineage>
        <taxon>Eukaryota</taxon>
        <taxon>Viridiplantae</taxon>
        <taxon>Streptophyta</taxon>
        <taxon>Embryophyta</taxon>
        <taxon>Tracheophyta</taxon>
        <taxon>Spermatophyta</taxon>
        <taxon>Magnoliopsida</taxon>
        <taxon>Liliopsida</taxon>
        <taxon>Zingiberales</taxon>
        <taxon>Musaceae</taxon>
        <taxon>Ensete</taxon>
    </lineage>
</organism>
<accession>A0A445MBL6</accession>
<protein>
    <submittedName>
        <fullName evidence="1">Uncharacterized protein</fullName>
    </submittedName>
</protein>
<dbReference type="AlphaFoldDB" id="A0A445MBL6"/>
<proteinExistence type="predicted"/>
<dbReference type="Proteomes" id="UP000290560">
    <property type="component" value="Unassembled WGS sequence"/>
</dbReference>
<reference evidence="1" key="1">
    <citation type="journal article" date="2018" name="Data Brief">
        <title>Genome sequence data from 17 accessions of Ensete ventricosum, a staple food crop for millions in Ethiopia.</title>
        <authorList>
            <person name="Yemataw Z."/>
            <person name="Muzemil S."/>
            <person name="Ambachew D."/>
            <person name="Tripathi L."/>
            <person name="Tesfaye K."/>
            <person name="Chala A."/>
            <person name="Farbos A."/>
            <person name="O'Neill P."/>
            <person name="Moore K."/>
            <person name="Grant M."/>
            <person name="Studholme D.J."/>
        </authorList>
    </citation>
    <scope>NUCLEOTIDE SEQUENCE [LARGE SCALE GENOMIC DNA]</scope>
    <source>
        <tissue evidence="1">Leaf</tissue>
    </source>
</reference>
<evidence type="ECO:0000313" key="1">
    <source>
        <dbReference type="EMBL" id="RZR71660.1"/>
    </source>
</evidence>
<dbReference type="EMBL" id="KV875565">
    <property type="protein sequence ID" value="RZR71660.1"/>
    <property type="molecule type" value="Genomic_DNA"/>
</dbReference>